<reference evidence="1" key="2">
    <citation type="journal article" date="2022" name="New Phytol.">
        <title>Evolutionary transition to the ectomycorrhizal habit in the genomes of a hyperdiverse lineage of mushroom-forming fungi.</title>
        <authorList>
            <person name="Looney B."/>
            <person name="Miyauchi S."/>
            <person name="Morin E."/>
            <person name="Drula E."/>
            <person name="Courty P.E."/>
            <person name="Kohler A."/>
            <person name="Kuo A."/>
            <person name="LaButti K."/>
            <person name="Pangilinan J."/>
            <person name="Lipzen A."/>
            <person name="Riley R."/>
            <person name="Andreopoulos W."/>
            <person name="He G."/>
            <person name="Johnson J."/>
            <person name="Nolan M."/>
            <person name="Tritt A."/>
            <person name="Barry K.W."/>
            <person name="Grigoriev I.V."/>
            <person name="Nagy L.G."/>
            <person name="Hibbett D."/>
            <person name="Henrissat B."/>
            <person name="Matheny P.B."/>
            <person name="Labbe J."/>
            <person name="Martin F.M."/>
        </authorList>
    </citation>
    <scope>NUCLEOTIDE SEQUENCE</scope>
    <source>
        <strain evidence="1">FP105234-sp</strain>
    </source>
</reference>
<accession>A0ACB8S9N4</accession>
<evidence type="ECO:0000313" key="1">
    <source>
        <dbReference type="EMBL" id="KAI0053334.1"/>
    </source>
</evidence>
<proteinExistence type="predicted"/>
<comment type="caution">
    <text evidence="1">The sequence shown here is derived from an EMBL/GenBank/DDBJ whole genome shotgun (WGS) entry which is preliminary data.</text>
</comment>
<sequence>MVHKYRPDDVTACLHNKSAVFAGDSVTRKLFFQFANIVDPTLPTEPPEEGLKHSDHSLRSNSGSELSFIWDPFLNSSRTADLVSPYNAPAGEPSIHRPGLLVLGSGLWYLRYADTSGGLTAWESNIEFVLNSLIHAPRKPADEVVFLPVEDVVSSKLSPERATTMLASDRDAMNSDLYHRIHPYTPGVFDFIFSPPAAPPVSLFKSFNDLLDPSQTEDGLHFSDAVVRTQANVLLNFRCNEYLPKQFPLDKTCCRSYPRPSYLHLAVLAVAILSGPYLWLLSRYPGSEKLSTSTLDHVHRALLIFSGAIALIFVADRTSFWMKEQKQFNPWTFAFLSIASLVVGLATVRRADQDLGFLNRVQTDEWKGWMQIAILIYHYLGASKISGIYNPIRVLVASYLFMTGYGHTTFYVKKADFSFNRVAQIMIRLNLFTLILAYAMNTDYISYYFAPLVSMWYLIIYTTMIAFSRFNDRMPFLVGKILLSAGLVTWFMHEPWLLETCFDFLNSTFNIQWSAKEWAFRVGLDLWIVYVGMFAALAVIKFREHRLADHPSWPLALKIVIGASCLVLLWFFAFELMQPDKFVYNTWHPYISFLPVVAFVTLRNANPILRSASSHAFAWIGRCSLETFTIQYHLWLAADTKGILLVIPWTQWRSLNMVITTVMFLYVSHYVAIATGDLTKWICGKGDAMKTLPTTVTDIPAASSRHDRDSDYVRVEQTGTADEIVEIGTGQMAGLGVEPPTPTRPRWVDRLADGSRPQSALRTWFGKTGWSPGVGTKLVVGLFVMWALNVCWPPSETI</sequence>
<evidence type="ECO:0000313" key="2">
    <source>
        <dbReference type="Proteomes" id="UP000814033"/>
    </source>
</evidence>
<protein>
    <submittedName>
        <fullName evidence="1">Cas1p-domain-containing protein</fullName>
    </submittedName>
</protein>
<name>A0ACB8S9N4_9AGAM</name>
<dbReference type="EMBL" id="MU275840">
    <property type="protein sequence ID" value="KAI0053334.1"/>
    <property type="molecule type" value="Genomic_DNA"/>
</dbReference>
<gene>
    <name evidence="1" type="ORF">FA95DRAFT_1552375</name>
</gene>
<reference evidence="1" key="1">
    <citation type="submission" date="2021-02" db="EMBL/GenBank/DDBJ databases">
        <authorList>
            <consortium name="DOE Joint Genome Institute"/>
            <person name="Ahrendt S."/>
            <person name="Looney B.P."/>
            <person name="Miyauchi S."/>
            <person name="Morin E."/>
            <person name="Drula E."/>
            <person name="Courty P.E."/>
            <person name="Chicoki N."/>
            <person name="Fauchery L."/>
            <person name="Kohler A."/>
            <person name="Kuo A."/>
            <person name="Labutti K."/>
            <person name="Pangilinan J."/>
            <person name="Lipzen A."/>
            <person name="Riley R."/>
            <person name="Andreopoulos W."/>
            <person name="He G."/>
            <person name="Johnson J."/>
            <person name="Barry K.W."/>
            <person name="Grigoriev I.V."/>
            <person name="Nagy L."/>
            <person name="Hibbett D."/>
            <person name="Henrissat B."/>
            <person name="Matheny P.B."/>
            <person name="Labbe J."/>
            <person name="Martin F."/>
        </authorList>
    </citation>
    <scope>NUCLEOTIDE SEQUENCE</scope>
    <source>
        <strain evidence="1">FP105234-sp</strain>
    </source>
</reference>
<dbReference type="Proteomes" id="UP000814033">
    <property type="component" value="Unassembled WGS sequence"/>
</dbReference>
<organism evidence="1 2">
    <name type="scientific">Auriscalpium vulgare</name>
    <dbReference type="NCBI Taxonomy" id="40419"/>
    <lineage>
        <taxon>Eukaryota</taxon>
        <taxon>Fungi</taxon>
        <taxon>Dikarya</taxon>
        <taxon>Basidiomycota</taxon>
        <taxon>Agaricomycotina</taxon>
        <taxon>Agaricomycetes</taxon>
        <taxon>Russulales</taxon>
        <taxon>Auriscalpiaceae</taxon>
        <taxon>Auriscalpium</taxon>
    </lineage>
</organism>
<keyword evidence="2" id="KW-1185">Reference proteome</keyword>